<protein>
    <submittedName>
        <fullName evidence="2">Uncharacterized protein</fullName>
    </submittedName>
</protein>
<name>A0ABV5LS71_9ACTN</name>
<dbReference type="Proteomes" id="UP001589748">
    <property type="component" value="Unassembled WGS sequence"/>
</dbReference>
<evidence type="ECO:0000256" key="1">
    <source>
        <dbReference type="SAM" id="Phobius"/>
    </source>
</evidence>
<organism evidence="2 3">
    <name type="scientific">Kineococcus gynurae</name>
    <dbReference type="NCBI Taxonomy" id="452979"/>
    <lineage>
        <taxon>Bacteria</taxon>
        <taxon>Bacillati</taxon>
        <taxon>Actinomycetota</taxon>
        <taxon>Actinomycetes</taxon>
        <taxon>Kineosporiales</taxon>
        <taxon>Kineosporiaceae</taxon>
        <taxon>Kineococcus</taxon>
    </lineage>
</organism>
<dbReference type="EMBL" id="JBHMDM010000004">
    <property type="protein sequence ID" value="MFB9376937.1"/>
    <property type="molecule type" value="Genomic_DNA"/>
</dbReference>
<proteinExistence type="predicted"/>
<sequence>MPASTRTPLSLRIVLVACVVGFLAGAALAVWQGAQGFGWDVLIGVVLAAFFAVRFWVTLRRLRRLQAQKAFDEYAEHWSPDRLRALALRDDIDPGRGRGRAQLAKVLQETEPGLTPRQAQRLVDRLR</sequence>
<accession>A0ABV5LS71</accession>
<dbReference type="RefSeq" id="WP_380135481.1">
    <property type="nucleotide sequence ID" value="NZ_JBHLUI010000003.1"/>
</dbReference>
<reference evidence="2 3" key="1">
    <citation type="submission" date="2024-09" db="EMBL/GenBank/DDBJ databases">
        <authorList>
            <person name="Sun Q."/>
            <person name="Mori K."/>
        </authorList>
    </citation>
    <scope>NUCLEOTIDE SEQUENCE [LARGE SCALE GENOMIC DNA]</scope>
    <source>
        <strain evidence="2 3">TISTR 1856</strain>
    </source>
</reference>
<gene>
    <name evidence="2" type="ORF">ACFFVI_08140</name>
</gene>
<evidence type="ECO:0000313" key="3">
    <source>
        <dbReference type="Proteomes" id="UP001589748"/>
    </source>
</evidence>
<keyword evidence="3" id="KW-1185">Reference proteome</keyword>
<feature type="transmembrane region" description="Helical" evidence="1">
    <location>
        <begin position="12"/>
        <end position="31"/>
    </location>
</feature>
<evidence type="ECO:0000313" key="2">
    <source>
        <dbReference type="EMBL" id="MFB9376937.1"/>
    </source>
</evidence>
<feature type="transmembrane region" description="Helical" evidence="1">
    <location>
        <begin position="37"/>
        <end position="57"/>
    </location>
</feature>
<keyword evidence="1" id="KW-0472">Membrane</keyword>
<keyword evidence="1" id="KW-1133">Transmembrane helix</keyword>
<comment type="caution">
    <text evidence="2">The sequence shown here is derived from an EMBL/GenBank/DDBJ whole genome shotgun (WGS) entry which is preliminary data.</text>
</comment>
<keyword evidence="1" id="KW-0812">Transmembrane</keyword>